<comment type="similarity">
    <text evidence="2">Belongs to the ABC-4 integral membrane protein family. LolC/E subfamily.</text>
</comment>
<name>A0ABQ0C7E6_9PROT</name>
<dbReference type="PANTHER" id="PTHR30489">
    <property type="entry name" value="LIPOPROTEIN-RELEASING SYSTEM TRANSMEMBRANE PROTEIN LOLE"/>
    <property type="match status" value="1"/>
</dbReference>
<feature type="transmembrane region" description="Helical" evidence="8">
    <location>
        <begin position="275"/>
        <end position="297"/>
    </location>
</feature>
<dbReference type="NCBIfam" id="TIGR02212">
    <property type="entry name" value="lolCE"/>
    <property type="match status" value="1"/>
</dbReference>
<evidence type="ECO:0000259" key="10">
    <source>
        <dbReference type="Pfam" id="PF12704"/>
    </source>
</evidence>
<evidence type="ECO:0000256" key="5">
    <source>
        <dbReference type="ARBA" id="ARBA00022692"/>
    </source>
</evidence>
<feature type="domain" description="ABC3 transporter permease C-terminal" evidence="9">
    <location>
        <begin position="275"/>
        <end position="407"/>
    </location>
</feature>
<protein>
    <submittedName>
        <fullName evidence="11">Lipoprotein-releasing system permease protein</fullName>
    </submittedName>
</protein>
<feature type="transmembrane region" description="Helical" evidence="8">
    <location>
        <begin position="381"/>
        <end position="401"/>
    </location>
</feature>
<evidence type="ECO:0000256" key="2">
    <source>
        <dbReference type="ARBA" id="ARBA00005236"/>
    </source>
</evidence>
<keyword evidence="4" id="KW-1003">Cell membrane</keyword>
<keyword evidence="6 8" id="KW-1133">Transmembrane helix</keyword>
<dbReference type="InterPro" id="IPR011925">
    <property type="entry name" value="LolCE_TM"/>
</dbReference>
<feature type="domain" description="MacB-like periplasmic core" evidence="10">
    <location>
        <begin position="29"/>
        <end position="234"/>
    </location>
</feature>
<evidence type="ECO:0000313" key="12">
    <source>
        <dbReference type="Proteomes" id="UP001628193"/>
    </source>
</evidence>
<dbReference type="RefSeq" id="WP_420904518.1">
    <property type="nucleotide sequence ID" value="NZ_BAAFGK010000004.1"/>
</dbReference>
<keyword evidence="7 8" id="KW-0472">Membrane</keyword>
<dbReference type="Proteomes" id="UP001628193">
    <property type="component" value="Unassembled WGS sequence"/>
</dbReference>
<evidence type="ECO:0000256" key="8">
    <source>
        <dbReference type="SAM" id="Phobius"/>
    </source>
</evidence>
<comment type="subcellular location">
    <subcellularLocation>
        <location evidence="1">Cell membrane</location>
        <topology evidence="1">Multi-pass membrane protein</topology>
    </subcellularLocation>
</comment>
<proteinExistence type="inferred from homology"/>
<dbReference type="InterPro" id="IPR051447">
    <property type="entry name" value="Lipoprotein-release_system"/>
</dbReference>
<keyword evidence="5 8" id="KW-0812">Transmembrane</keyword>
<accession>A0ABQ0C7E6</accession>
<dbReference type="Pfam" id="PF02687">
    <property type="entry name" value="FtsX"/>
    <property type="match status" value="1"/>
</dbReference>
<dbReference type="PANTHER" id="PTHR30489:SF0">
    <property type="entry name" value="LIPOPROTEIN-RELEASING SYSTEM TRANSMEMBRANE PROTEIN LOLE"/>
    <property type="match status" value="1"/>
</dbReference>
<keyword evidence="3" id="KW-0813">Transport</keyword>
<dbReference type="InterPro" id="IPR025857">
    <property type="entry name" value="MacB_PCD"/>
</dbReference>
<sequence length="415" mass="44885">MWWRERYEWLIGLRYLRAKRSESFISVITFLSLGGVALGVAALITVLAVMTGFREELQGNILGVTSHVTVRAANGNLAGHEKVMETIAQDPRVTALAPFVSTQAMLSVENRSAAVALRGIEPEREAQVSSLATNVKEGKLAGLPEFGILLGKRLARNLYLEVGDGVTVTVSTTTVTAMGTLPRMKRFIVVGIFDSGMYEYDHALAYIRLEDAQRLNRLGADISGIAVMTTTPQEALGVGKRLKASLGSGYEVQDWMEMNRSFFRALQLEKATMSIILLLVVLVAAFNIVSSLVMVVMEKGKEIAILKSMGARRRGVMAIFIINGGTIGILGTVLGTTLGVLLAKNLESVLRGIENLSGIQLVSGDAFFQNHVPSTVLPSDVAWIAGMSLTITLLATLYPAWRAAGVDPVEALRYE</sequence>
<keyword evidence="12" id="KW-1185">Reference proteome</keyword>
<reference evidence="11 12" key="1">
    <citation type="submission" date="2024-09" db="EMBL/GenBank/DDBJ databases">
        <title>Draft genome sequence of Candidatus Magnetaquicoccaceae bacterium FCR-1.</title>
        <authorList>
            <person name="Shimoshige H."/>
            <person name="Shimamura S."/>
            <person name="Taoka A."/>
            <person name="Kobayashi H."/>
            <person name="Maekawa T."/>
        </authorList>
    </citation>
    <scope>NUCLEOTIDE SEQUENCE [LARGE SCALE GENOMIC DNA]</scope>
    <source>
        <strain evidence="11 12">FCR-1</strain>
    </source>
</reference>
<dbReference type="EMBL" id="BAAFGK010000004">
    <property type="protein sequence ID" value="GAB0056796.1"/>
    <property type="molecule type" value="Genomic_DNA"/>
</dbReference>
<dbReference type="Pfam" id="PF12704">
    <property type="entry name" value="MacB_PCD"/>
    <property type="match status" value="1"/>
</dbReference>
<evidence type="ECO:0000256" key="3">
    <source>
        <dbReference type="ARBA" id="ARBA00022448"/>
    </source>
</evidence>
<comment type="caution">
    <text evidence="11">The sequence shown here is derived from an EMBL/GenBank/DDBJ whole genome shotgun (WGS) entry which is preliminary data.</text>
</comment>
<evidence type="ECO:0000256" key="1">
    <source>
        <dbReference type="ARBA" id="ARBA00004651"/>
    </source>
</evidence>
<feature type="transmembrane region" description="Helical" evidence="8">
    <location>
        <begin position="318"/>
        <end position="342"/>
    </location>
</feature>
<gene>
    <name evidence="11" type="primary">lolC</name>
    <name evidence="11" type="ORF">SIID45300_01108</name>
</gene>
<evidence type="ECO:0000313" key="11">
    <source>
        <dbReference type="EMBL" id="GAB0056796.1"/>
    </source>
</evidence>
<feature type="transmembrane region" description="Helical" evidence="8">
    <location>
        <begin position="24"/>
        <end position="50"/>
    </location>
</feature>
<dbReference type="InterPro" id="IPR003838">
    <property type="entry name" value="ABC3_permease_C"/>
</dbReference>
<evidence type="ECO:0000256" key="7">
    <source>
        <dbReference type="ARBA" id="ARBA00023136"/>
    </source>
</evidence>
<evidence type="ECO:0000256" key="6">
    <source>
        <dbReference type="ARBA" id="ARBA00022989"/>
    </source>
</evidence>
<evidence type="ECO:0000256" key="4">
    <source>
        <dbReference type="ARBA" id="ARBA00022475"/>
    </source>
</evidence>
<organism evidence="11 12">
    <name type="scientific">Candidatus Magnetaquiglobus chichijimensis</name>
    <dbReference type="NCBI Taxonomy" id="3141448"/>
    <lineage>
        <taxon>Bacteria</taxon>
        <taxon>Pseudomonadati</taxon>
        <taxon>Pseudomonadota</taxon>
        <taxon>Magnetococcia</taxon>
        <taxon>Magnetococcales</taxon>
        <taxon>Candidatus Magnetaquicoccaceae</taxon>
        <taxon>Candidatus Magnetaquiglobus</taxon>
    </lineage>
</organism>
<keyword evidence="11" id="KW-0449">Lipoprotein</keyword>
<evidence type="ECO:0000259" key="9">
    <source>
        <dbReference type="Pfam" id="PF02687"/>
    </source>
</evidence>